<feature type="compositionally biased region" description="Low complexity" evidence="1">
    <location>
        <begin position="8"/>
        <end position="34"/>
    </location>
</feature>
<proteinExistence type="predicted"/>
<protein>
    <submittedName>
        <fullName evidence="2">Uncharacterized protein</fullName>
    </submittedName>
</protein>
<name>A0A8S1KVF0_PARPR</name>
<evidence type="ECO:0000313" key="3">
    <source>
        <dbReference type="Proteomes" id="UP000688137"/>
    </source>
</evidence>
<feature type="region of interest" description="Disordered" evidence="1">
    <location>
        <begin position="1"/>
        <end position="36"/>
    </location>
</feature>
<dbReference type="EMBL" id="CAJJDM010000028">
    <property type="protein sequence ID" value="CAD8059470.1"/>
    <property type="molecule type" value="Genomic_DNA"/>
</dbReference>
<organism evidence="2 3">
    <name type="scientific">Paramecium primaurelia</name>
    <dbReference type="NCBI Taxonomy" id="5886"/>
    <lineage>
        <taxon>Eukaryota</taxon>
        <taxon>Sar</taxon>
        <taxon>Alveolata</taxon>
        <taxon>Ciliophora</taxon>
        <taxon>Intramacronucleata</taxon>
        <taxon>Oligohymenophorea</taxon>
        <taxon>Peniculida</taxon>
        <taxon>Parameciidae</taxon>
        <taxon>Paramecium</taxon>
    </lineage>
</organism>
<accession>A0A8S1KVF0</accession>
<dbReference type="AlphaFoldDB" id="A0A8S1KVF0"/>
<evidence type="ECO:0000313" key="2">
    <source>
        <dbReference type="EMBL" id="CAD8059470.1"/>
    </source>
</evidence>
<comment type="caution">
    <text evidence="2">The sequence shown here is derived from an EMBL/GenBank/DDBJ whole genome shotgun (WGS) entry which is preliminary data.</text>
</comment>
<dbReference type="Proteomes" id="UP000688137">
    <property type="component" value="Unassembled WGS sequence"/>
</dbReference>
<keyword evidence="3" id="KW-1185">Reference proteome</keyword>
<evidence type="ECO:0000256" key="1">
    <source>
        <dbReference type="SAM" id="MobiDB-lite"/>
    </source>
</evidence>
<reference evidence="2" key="1">
    <citation type="submission" date="2021-01" db="EMBL/GenBank/DDBJ databases">
        <authorList>
            <consortium name="Genoscope - CEA"/>
            <person name="William W."/>
        </authorList>
    </citation>
    <scope>NUCLEOTIDE SEQUENCE</scope>
</reference>
<sequence>MAKLTTISSSSGNSSSSFSSSSSSSNSSDSSSNSGQDFHYEIEEKIEKQVILECKTDLQKQISQEKSRYFSPSVRLVSSNSTNTLFGRIIIVFCLKDILNNLKSYDINLHDCSQSHTHNIKKFDQFLNQLLLYQCFCIPSESFHTFLKPEKIFLPINKSTQINQMNKKFTQNNRSERCHLNQ</sequence>
<gene>
    <name evidence="2" type="ORF">PPRIM_AZ9-3.1.T0290006</name>
</gene>